<keyword evidence="3" id="KW-1185">Reference proteome</keyword>
<dbReference type="PANTHER" id="PTHR33480">
    <property type="entry name" value="SET DOMAIN-CONTAINING PROTEIN-RELATED"/>
    <property type="match status" value="1"/>
</dbReference>
<reference evidence="2 3" key="1">
    <citation type="journal article" date="2021" name="Elife">
        <title>Chloroplast acquisition without the gene transfer in kleptoplastic sea slugs, Plakobranchus ocellatus.</title>
        <authorList>
            <person name="Maeda T."/>
            <person name="Takahashi S."/>
            <person name="Yoshida T."/>
            <person name="Shimamura S."/>
            <person name="Takaki Y."/>
            <person name="Nagai Y."/>
            <person name="Toyoda A."/>
            <person name="Suzuki Y."/>
            <person name="Arimoto A."/>
            <person name="Ishii H."/>
            <person name="Satoh N."/>
            <person name="Nishiyama T."/>
            <person name="Hasebe M."/>
            <person name="Maruyama T."/>
            <person name="Minagawa J."/>
            <person name="Obokata J."/>
            <person name="Shigenobu S."/>
        </authorList>
    </citation>
    <scope>NUCLEOTIDE SEQUENCE [LARGE SCALE GENOMIC DNA]</scope>
</reference>
<sequence>MNRIGSSSVDEDILKQLEFTGMVLARRMGLIEVRRKSTRGLIKIFIILTQERIQACDQLVKTKIHVGLDPENHFLFSRQNCLGSINGLKAMREITNLCERVKEPKLIRSRLLRDYMATTIQILDMSRDEMNTLADHMAHSVAVHIDVYGMKTSLQEKNQGGKGSELETEDPCEHQGNPANPATPLRQGLQLNTK</sequence>
<protein>
    <submittedName>
        <fullName evidence="2">Uncharacterized protein</fullName>
    </submittedName>
</protein>
<accession>A0AAV4CMY5</accession>
<proteinExistence type="predicted"/>
<evidence type="ECO:0000313" key="2">
    <source>
        <dbReference type="EMBL" id="GFO33346.1"/>
    </source>
</evidence>
<name>A0AAV4CMY5_9GAST</name>
<organism evidence="2 3">
    <name type="scientific">Plakobranchus ocellatus</name>
    <dbReference type="NCBI Taxonomy" id="259542"/>
    <lineage>
        <taxon>Eukaryota</taxon>
        <taxon>Metazoa</taxon>
        <taxon>Spiralia</taxon>
        <taxon>Lophotrochozoa</taxon>
        <taxon>Mollusca</taxon>
        <taxon>Gastropoda</taxon>
        <taxon>Heterobranchia</taxon>
        <taxon>Euthyneura</taxon>
        <taxon>Panpulmonata</taxon>
        <taxon>Sacoglossa</taxon>
        <taxon>Placobranchoidea</taxon>
        <taxon>Plakobranchidae</taxon>
        <taxon>Plakobranchus</taxon>
    </lineage>
</organism>
<evidence type="ECO:0000256" key="1">
    <source>
        <dbReference type="SAM" id="MobiDB-lite"/>
    </source>
</evidence>
<comment type="caution">
    <text evidence="2">The sequence shown here is derived from an EMBL/GenBank/DDBJ whole genome shotgun (WGS) entry which is preliminary data.</text>
</comment>
<dbReference type="AlphaFoldDB" id="A0AAV4CMY5"/>
<dbReference type="Proteomes" id="UP000735302">
    <property type="component" value="Unassembled WGS sequence"/>
</dbReference>
<dbReference type="EMBL" id="BLXT01006771">
    <property type="protein sequence ID" value="GFO33346.1"/>
    <property type="molecule type" value="Genomic_DNA"/>
</dbReference>
<evidence type="ECO:0000313" key="3">
    <source>
        <dbReference type="Proteomes" id="UP000735302"/>
    </source>
</evidence>
<gene>
    <name evidence="2" type="ORF">PoB_005985100</name>
</gene>
<feature type="region of interest" description="Disordered" evidence="1">
    <location>
        <begin position="154"/>
        <end position="194"/>
    </location>
</feature>